<sequence>MPLPVAKLKASDTPDVMRTEDGIDTIIRQAIGKDSLLYIPRANENPGQLIQLLSAFDQLGVTNVYSEYPGWPLLYPLKAPSDKCEKCSQEFCSTINYRRHLPVHHRFKKLDKPSILHDTVYTFQDTSKTRDLLGAYWDKLSVEEAKEVLSFENVMLEVKSCCSYMNKRADLQIQHGIRARGSDHVTSWFVTATDGGGYLPPLKKLSGKFRYFSSTSAPLFPSLLNKLLFVLDDRFSAICHALPPTHRKIF</sequence>
<evidence type="ECO:0000256" key="1">
    <source>
        <dbReference type="PROSITE-ProRule" id="PRU00042"/>
    </source>
</evidence>
<dbReference type="GO" id="GO:0008270">
    <property type="term" value="F:zinc ion binding"/>
    <property type="evidence" value="ECO:0007669"/>
    <property type="project" value="UniProtKB-KW"/>
</dbReference>
<dbReference type="PANTHER" id="PTHR36055">
    <property type="entry name" value="C2H2-LIKE ZINC FINGER PROTEIN"/>
    <property type="match status" value="1"/>
</dbReference>
<reference evidence="3 4" key="2">
    <citation type="journal article" date="2017" name="Front. Plant Sci.">
        <title>Gene Classification and Mining of Molecular Markers Useful in Red Clover (Trifolium pratense) Breeding.</title>
        <authorList>
            <person name="Istvanek J."/>
            <person name="Dluhosova J."/>
            <person name="Dluhos P."/>
            <person name="Patkova L."/>
            <person name="Nedelnik J."/>
            <person name="Repkova J."/>
        </authorList>
    </citation>
    <scope>NUCLEOTIDE SEQUENCE [LARGE SCALE GENOMIC DNA]</scope>
    <source>
        <strain evidence="4">cv. Tatra</strain>
        <tissue evidence="3">Young leaves</tissue>
    </source>
</reference>
<protein>
    <submittedName>
        <fullName evidence="3">C2H2-like zinc finger protein</fullName>
    </submittedName>
</protein>
<name>A0A2K3MM62_TRIPR</name>
<evidence type="ECO:0000313" key="3">
    <source>
        <dbReference type="EMBL" id="PNX91913.1"/>
    </source>
</evidence>
<gene>
    <name evidence="3" type="ORF">L195_g015038</name>
</gene>
<dbReference type="PANTHER" id="PTHR36055:SF4">
    <property type="entry name" value="ZINC FINGER PROTEIN, PUTATIVE-RELATED"/>
    <property type="match status" value="1"/>
</dbReference>
<evidence type="ECO:0000259" key="2">
    <source>
        <dbReference type="PROSITE" id="PS50157"/>
    </source>
</evidence>
<reference evidence="3 4" key="1">
    <citation type="journal article" date="2014" name="Am. J. Bot.">
        <title>Genome assembly and annotation for red clover (Trifolium pratense; Fabaceae).</title>
        <authorList>
            <person name="Istvanek J."/>
            <person name="Jaros M."/>
            <person name="Krenek A."/>
            <person name="Repkova J."/>
        </authorList>
    </citation>
    <scope>NUCLEOTIDE SEQUENCE [LARGE SCALE GENOMIC DNA]</scope>
    <source>
        <strain evidence="4">cv. Tatra</strain>
        <tissue evidence="3">Young leaves</tissue>
    </source>
</reference>
<feature type="domain" description="C2H2-type" evidence="2">
    <location>
        <begin position="82"/>
        <end position="109"/>
    </location>
</feature>
<comment type="caution">
    <text evidence="3">The sequence shown here is derived from an EMBL/GenBank/DDBJ whole genome shotgun (WGS) entry which is preliminary data.</text>
</comment>
<dbReference type="PROSITE" id="PS00028">
    <property type="entry name" value="ZINC_FINGER_C2H2_1"/>
    <property type="match status" value="1"/>
</dbReference>
<dbReference type="STRING" id="57577.A0A2K3MM62"/>
<dbReference type="InterPro" id="IPR013087">
    <property type="entry name" value="Znf_C2H2_type"/>
</dbReference>
<dbReference type="Proteomes" id="UP000236291">
    <property type="component" value="Unassembled WGS sequence"/>
</dbReference>
<organism evidence="3 4">
    <name type="scientific">Trifolium pratense</name>
    <name type="common">Red clover</name>
    <dbReference type="NCBI Taxonomy" id="57577"/>
    <lineage>
        <taxon>Eukaryota</taxon>
        <taxon>Viridiplantae</taxon>
        <taxon>Streptophyta</taxon>
        <taxon>Embryophyta</taxon>
        <taxon>Tracheophyta</taxon>
        <taxon>Spermatophyta</taxon>
        <taxon>Magnoliopsida</taxon>
        <taxon>eudicotyledons</taxon>
        <taxon>Gunneridae</taxon>
        <taxon>Pentapetalae</taxon>
        <taxon>rosids</taxon>
        <taxon>fabids</taxon>
        <taxon>Fabales</taxon>
        <taxon>Fabaceae</taxon>
        <taxon>Papilionoideae</taxon>
        <taxon>50 kb inversion clade</taxon>
        <taxon>NPAAA clade</taxon>
        <taxon>Hologalegina</taxon>
        <taxon>IRL clade</taxon>
        <taxon>Trifolieae</taxon>
        <taxon>Trifolium</taxon>
    </lineage>
</organism>
<keyword evidence="1" id="KW-0862">Zinc</keyword>
<dbReference type="EMBL" id="ASHM01010107">
    <property type="protein sequence ID" value="PNX91913.1"/>
    <property type="molecule type" value="Genomic_DNA"/>
</dbReference>
<accession>A0A2K3MM62</accession>
<dbReference type="AlphaFoldDB" id="A0A2K3MM62"/>
<evidence type="ECO:0000313" key="4">
    <source>
        <dbReference type="Proteomes" id="UP000236291"/>
    </source>
</evidence>
<keyword evidence="1" id="KW-0863">Zinc-finger</keyword>
<dbReference type="PROSITE" id="PS50157">
    <property type="entry name" value="ZINC_FINGER_C2H2_2"/>
    <property type="match status" value="1"/>
</dbReference>
<keyword evidence="1" id="KW-0479">Metal-binding</keyword>
<proteinExistence type="predicted"/>